<name>A0A445A2E5_ARAHY</name>
<organism evidence="1 2">
    <name type="scientific">Arachis hypogaea</name>
    <name type="common">Peanut</name>
    <dbReference type="NCBI Taxonomy" id="3818"/>
    <lineage>
        <taxon>Eukaryota</taxon>
        <taxon>Viridiplantae</taxon>
        <taxon>Streptophyta</taxon>
        <taxon>Embryophyta</taxon>
        <taxon>Tracheophyta</taxon>
        <taxon>Spermatophyta</taxon>
        <taxon>Magnoliopsida</taxon>
        <taxon>eudicotyledons</taxon>
        <taxon>Gunneridae</taxon>
        <taxon>Pentapetalae</taxon>
        <taxon>rosids</taxon>
        <taxon>fabids</taxon>
        <taxon>Fabales</taxon>
        <taxon>Fabaceae</taxon>
        <taxon>Papilionoideae</taxon>
        <taxon>50 kb inversion clade</taxon>
        <taxon>dalbergioids sensu lato</taxon>
        <taxon>Dalbergieae</taxon>
        <taxon>Pterocarpus clade</taxon>
        <taxon>Arachis</taxon>
    </lineage>
</organism>
<keyword evidence="2" id="KW-1185">Reference proteome</keyword>
<dbReference type="PROSITE" id="PS51257">
    <property type="entry name" value="PROKAR_LIPOPROTEIN"/>
    <property type="match status" value="1"/>
</dbReference>
<dbReference type="Proteomes" id="UP000289738">
    <property type="component" value="Chromosome B03"/>
</dbReference>
<comment type="caution">
    <text evidence="1">The sequence shown here is derived from an EMBL/GenBank/DDBJ whole genome shotgun (WGS) entry which is preliminary data.</text>
</comment>
<accession>A0A445A2E5</accession>
<reference evidence="1 2" key="1">
    <citation type="submission" date="2019-01" db="EMBL/GenBank/DDBJ databases">
        <title>Sequencing of cultivated peanut Arachis hypogaea provides insights into genome evolution and oil improvement.</title>
        <authorList>
            <person name="Chen X."/>
        </authorList>
    </citation>
    <scope>NUCLEOTIDE SEQUENCE [LARGE SCALE GENOMIC DNA]</scope>
    <source>
        <strain evidence="2">cv. Fuhuasheng</strain>
        <tissue evidence="1">Leaves</tissue>
    </source>
</reference>
<evidence type="ECO:0000313" key="2">
    <source>
        <dbReference type="Proteomes" id="UP000289738"/>
    </source>
</evidence>
<sequence>MKKNCTNPCSSISLRPERLLLLSPALLACLNRRLLLCVLSPSSLSLFNVSAARLQTLSSFPLLLCSLLTQSPTLQLYTLSPPLVQK</sequence>
<dbReference type="AlphaFoldDB" id="A0A445A2E5"/>
<dbReference type="EMBL" id="SDMP01000013">
    <property type="protein sequence ID" value="RYR20568.1"/>
    <property type="molecule type" value="Genomic_DNA"/>
</dbReference>
<protein>
    <submittedName>
        <fullName evidence="1">Uncharacterized protein</fullName>
    </submittedName>
</protein>
<proteinExistence type="predicted"/>
<evidence type="ECO:0000313" key="1">
    <source>
        <dbReference type="EMBL" id="RYR20568.1"/>
    </source>
</evidence>
<gene>
    <name evidence="1" type="ORF">Ahy_B03g065739</name>
</gene>